<dbReference type="EMBL" id="CYPW01000040">
    <property type="protein sequence ID" value="CUH54340.1"/>
    <property type="molecule type" value="Genomic_DNA"/>
</dbReference>
<feature type="chain" id="PRO_5006015568" description="Glycine zipper domain-containing protein" evidence="1">
    <location>
        <begin position="21"/>
        <end position="122"/>
    </location>
</feature>
<proteinExistence type="predicted"/>
<reference evidence="2 3" key="1">
    <citation type="submission" date="2015-09" db="EMBL/GenBank/DDBJ databases">
        <authorList>
            <consortium name="Swine Surveillance"/>
        </authorList>
    </citation>
    <scope>NUCLEOTIDE SEQUENCE [LARGE SCALE GENOMIC DNA]</scope>
    <source>
        <strain evidence="2 3">CECT 7688</strain>
    </source>
</reference>
<feature type="signal peptide" evidence="1">
    <location>
        <begin position="1"/>
        <end position="20"/>
    </location>
</feature>
<dbReference type="STRING" id="321267.SHM7688_03810"/>
<evidence type="ECO:0000313" key="3">
    <source>
        <dbReference type="Proteomes" id="UP000054823"/>
    </source>
</evidence>
<evidence type="ECO:0000313" key="2">
    <source>
        <dbReference type="EMBL" id="CUH54340.1"/>
    </source>
</evidence>
<dbReference type="AlphaFoldDB" id="A0A0N7LSR3"/>
<keyword evidence="3" id="KW-1185">Reference proteome</keyword>
<dbReference type="OrthoDB" id="7709115at2"/>
<keyword evidence="1" id="KW-0732">Signal</keyword>
<protein>
    <recommendedName>
        <fullName evidence="4">Glycine zipper domain-containing protein</fullName>
    </recommendedName>
</protein>
<accession>A0A0N7LSR3</accession>
<evidence type="ECO:0008006" key="4">
    <source>
        <dbReference type="Google" id="ProtNLM"/>
    </source>
</evidence>
<name>A0A0N7LSR3_9RHOB</name>
<sequence length="122" mass="12245">MTHNALTLSLIAVITLGACTAPVDRPLTVDGTRNANFDHDYTACHAQAASFTNGAGAETAATGALVGAAIGAVDAEDELEGALAGAAIGGLVGAAENASSVEDERRNVLIRCMQNRGHDVIG</sequence>
<gene>
    <name evidence="2" type="ORF">SHM7688_03810</name>
</gene>
<dbReference type="Proteomes" id="UP000054823">
    <property type="component" value="Unassembled WGS sequence"/>
</dbReference>
<organism evidence="2 3">
    <name type="scientific">Shimia marina</name>
    <dbReference type="NCBI Taxonomy" id="321267"/>
    <lineage>
        <taxon>Bacteria</taxon>
        <taxon>Pseudomonadati</taxon>
        <taxon>Pseudomonadota</taxon>
        <taxon>Alphaproteobacteria</taxon>
        <taxon>Rhodobacterales</taxon>
        <taxon>Roseobacteraceae</taxon>
    </lineage>
</organism>
<evidence type="ECO:0000256" key="1">
    <source>
        <dbReference type="SAM" id="SignalP"/>
    </source>
</evidence>
<dbReference type="RefSeq" id="WP_058241468.1">
    <property type="nucleotide sequence ID" value="NZ_CYPW01000040.1"/>
</dbReference>